<sequence length="281" mass="31119">MEVIKYAEYVDYDRRRQEANTAINAMLAGCRLASHFLALTHGATRPLGEIFPNIPRIRLFNLRTDVASGVLDDAEHHLGLMAVPLVQAIHEDFGVGCLKLLRLYGLISRDDFKSANAGNLHDRFESAAGTSLEGEAKEIYQLLRLLRNSVVHRGGTASLGVEEACEVFSSSAWALWTKVTTQAAPVYAKGEVVRLGFSETIAALAVTKRLARQMNLALGTALPRTFWLDRLITDFVKLRGVPPQPAKRIEVAHRLGRFNYAPLGFDRGEVEAELRLRGLVQ</sequence>
<dbReference type="EMBL" id="SMNA01000004">
    <property type="protein sequence ID" value="TDE95071.1"/>
    <property type="molecule type" value="Genomic_DNA"/>
</dbReference>
<organism evidence="1 2">
    <name type="scientific">Occultella glacieicola</name>
    <dbReference type="NCBI Taxonomy" id="2518684"/>
    <lineage>
        <taxon>Bacteria</taxon>
        <taxon>Bacillati</taxon>
        <taxon>Actinomycetota</taxon>
        <taxon>Actinomycetes</taxon>
        <taxon>Micrococcales</taxon>
        <taxon>Ruaniaceae</taxon>
        <taxon>Occultella</taxon>
    </lineage>
</organism>
<reference evidence="1 2" key="1">
    <citation type="submission" date="2019-03" db="EMBL/GenBank/DDBJ databases">
        <title>Genomic features of bacteria from cold environments.</title>
        <authorList>
            <person name="Shen L."/>
        </authorList>
    </citation>
    <scope>NUCLEOTIDE SEQUENCE [LARGE SCALE GENOMIC DNA]</scope>
    <source>
        <strain evidence="2">T3246-1</strain>
    </source>
</reference>
<keyword evidence="2" id="KW-1185">Reference proteome</keyword>
<evidence type="ECO:0000313" key="2">
    <source>
        <dbReference type="Proteomes" id="UP000504882"/>
    </source>
</evidence>
<gene>
    <name evidence="1" type="ORF">EXU48_09920</name>
</gene>
<evidence type="ECO:0008006" key="3">
    <source>
        <dbReference type="Google" id="ProtNLM"/>
    </source>
</evidence>
<dbReference type="RefSeq" id="WP_133107481.1">
    <property type="nucleotide sequence ID" value="NZ_SMNA01000004.1"/>
</dbReference>
<name>A0ABY2E597_9MICO</name>
<accession>A0ABY2E597</accession>
<evidence type="ECO:0000313" key="1">
    <source>
        <dbReference type="EMBL" id="TDE95071.1"/>
    </source>
</evidence>
<dbReference type="PROSITE" id="PS51257">
    <property type="entry name" value="PROKAR_LIPOPROTEIN"/>
    <property type="match status" value="1"/>
</dbReference>
<protein>
    <recommendedName>
        <fullName evidence="3">Apea-like HEPN domain-containing protein</fullName>
    </recommendedName>
</protein>
<comment type="caution">
    <text evidence="1">The sequence shown here is derived from an EMBL/GenBank/DDBJ whole genome shotgun (WGS) entry which is preliminary data.</text>
</comment>
<dbReference type="Proteomes" id="UP000504882">
    <property type="component" value="Unassembled WGS sequence"/>
</dbReference>
<proteinExistence type="predicted"/>